<protein>
    <recommendedName>
        <fullName evidence="3">DUF503 domain-containing protein</fullName>
    </recommendedName>
</protein>
<name>A0A5D3WMV2_9BACT</name>
<dbReference type="Pfam" id="PF04456">
    <property type="entry name" value="DUF503"/>
    <property type="match status" value="1"/>
</dbReference>
<accession>A0A5D3WMV2</accession>
<evidence type="ECO:0000313" key="1">
    <source>
        <dbReference type="EMBL" id="TYO99716.1"/>
    </source>
</evidence>
<proteinExistence type="predicted"/>
<evidence type="ECO:0008006" key="3">
    <source>
        <dbReference type="Google" id="ProtNLM"/>
    </source>
</evidence>
<dbReference type="OrthoDB" id="9809023at2"/>
<dbReference type="EMBL" id="VNIB01000002">
    <property type="protein sequence ID" value="TYO99716.1"/>
    <property type="molecule type" value="Genomic_DNA"/>
</dbReference>
<dbReference type="InterPro" id="IPR007546">
    <property type="entry name" value="DUF503"/>
</dbReference>
<dbReference type="PANTHER" id="PTHR36441">
    <property type="entry name" value="HYPOTHETICAL CYTOSOLIC PROTEIN"/>
    <property type="match status" value="1"/>
</dbReference>
<dbReference type="InterPro" id="IPR036746">
    <property type="entry name" value="TT1725-like_sf"/>
</dbReference>
<dbReference type="Proteomes" id="UP000324159">
    <property type="component" value="Unassembled WGS sequence"/>
</dbReference>
<dbReference type="SUPFAM" id="SSF103007">
    <property type="entry name" value="Hypothetical protein TT1725"/>
    <property type="match status" value="1"/>
</dbReference>
<dbReference type="RefSeq" id="WP_148895052.1">
    <property type="nucleotide sequence ID" value="NZ_VNIB01000002.1"/>
</dbReference>
<dbReference type="AlphaFoldDB" id="A0A5D3WMV2"/>
<dbReference type="Gene3D" id="3.30.70.1120">
    <property type="entry name" value="TT1725-like"/>
    <property type="match status" value="1"/>
</dbReference>
<organism evidence="1 2">
    <name type="scientific">Geothermobacter ehrlichii</name>
    <dbReference type="NCBI Taxonomy" id="213224"/>
    <lineage>
        <taxon>Bacteria</taxon>
        <taxon>Pseudomonadati</taxon>
        <taxon>Thermodesulfobacteriota</taxon>
        <taxon>Desulfuromonadia</taxon>
        <taxon>Desulfuromonadales</taxon>
        <taxon>Geothermobacteraceae</taxon>
        <taxon>Geothermobacter</taxon>
    </lineage>
</organism>
<reference evidence="1 2" key="1">
    <citation type="submission" date="2019-07" db="EMBL/GenBank/DDBJ databases">
        <title>Genomic Encyclopedia of Type Strains, Phase IV (KMG-IV): sequencing the most valuable type-strain genomes for metagenomic binning, comparative biology and taxonomic classification.</title>
        <authorList>
            <person name="Goeker M."/>
        </authorList>
    </citation>
    <scope>NUCLEOTIDE SEQUENCE [LARGE SCALE GENOMIC DNA]</scope>
    <source>
        <strain evidence="1 2">SS015</strain>
    </source>
</reference>
<comment type="caution">
    <text evidence="1">The sequence shown here is derived from an EMBL/GenBank/DDBJ whole genome shotgun (WGS) entry which is preliminary data.</text>
</comment>
<keyword evidence="2" id="KW-1185">Reference proteome</keyword>
<evidence type="ECO:0000313" key="2">
    <source>
        <dbReference type="Proteomes" id="UP000324159"/>
    </source>
</evidence>
<gene>
    <name evidence="1" type="ORF">EDC39_102242</name>
</gene>
<sequence length="95" mass="10473">MLVGVLQLDLNIYQVASLKGKRAVVRKILGRLRNRFPVSAAEVGLYDSWQRAALGFSVVAVERGQIEALFEKIEAEIEGSGLADLGERRAEILSF</sequence>
<dbReference type="PANTHER" id="PTHR36441:SF1">
    <property type="entry name" value="DUF503 DOMAIN-CONTAINING PROTEIN"/>
    <property type="match status" value="1"/>
</dbReference>